<gene>
    <name evidence="5" type="ORF">SK3146_04696</name>
</gene>
<dbReference type="Proteomes" id="UP001057134">
    <property type="component" value="Chromosome"/>
</dbReference>
<dbReference type="Gene3D" id="3.40.50.300">
    <property type="entry name" value="P-loop containing nucleotide triphosphate hydrolases"/>
    <property type="match status" value="2"/>
</dbReference>
<feature type="domain" description="DUF3320" evidence="1">
    <location>
        <begin position="980"/>
        <end position="1027"/>
    </location>
</feature>
<feature type="domain" description="DNA2/NAM7 helicase helicase" evidence="2">
    <location>
        <begin position="509"/>
        <end position="548"/>
    </location>
</feature>
<keyword evidence="6" id="KW-1185">Reference proteome</keyword>
<dbReference type="InterPro" id="IPR047187">
    <property type="entry name" value="SF1_C_Upf1"/>
</dbReference>
<dbReference type="PANTHER" id="PTHR10887">
    <property type="entry name" value="DNA2/NAM7 HELICASE FAMILY"/>
    <property type="match status" value="1"/>
</dbReference>
<dbReference type="CDD" id="cd18808">
    <property type="entry name" value="SF1_C_Upf1"/>
    <property type="match status" value="1"/>
</dbReference>
<dbReference type="SUPFAM" id="SSF52540">
    <property type="entry name" value="P-loop containing nucleoside triphosphate hydrolases"/>
    <property type="match status" value="1"/>
</dbReference>
<dbReference type="Pfam" id="PF13086">
    <property type="entry name" value="AAA_11"/>
    <property type="match status" value="1"/>
</dbReference>
<name>A0ABY4RSI0_9BACL</name>
<dbReference type="EMBL" id="CP027059">
    <property type="protein sequence ID" value="UQZ85407.1"/>
    <property type="molecule type" value="Genomic_DNA"/>
</dbReference>
<sequence>MVLFDDASLDTLTPEQIVAWKDLVAQIQVAGAQCGNPYLHPWGDSRLISYSQAIRSQVETLLNRYIPELANVRTMAIQAADWFKMAGRPLDYKNMQVLAQLIELATRVPDLKPAVFQVQELEEPLTALGAVVDQGRKRDRIRETVFAKYDSSELSHFDAKMILAEWNKLELQWFLPKWSGQNRIYKMMKRLVQSGNSPAKNQVKEALIEIITWQEEEQKLKDMKGTAAPFLGSTLLADEEGRWDEISEACDWLRQVQTLLVQGLGSQAAANEARKQTAELLVQVRHDQAQIQFFKDMLSRHTRITEDEEELGRLLNVSFEQLSSAPDSGDWHAYMLEKSKLWALHLDRLRDWSTWCRVRSAAEETGLRPLITPYERGDVTNEQLLVAFERGLHKSIANYIIARDEGLMAFSGSLFEETIERFKETDEHFSQLTQQEIVARLSSRVPQMTQEAAQSSEAGILQRAIRSGGRNISIRKLFEQIPNLLRRLTPCMLMSPISVAQYLDPNGVKFDLVIFDEASQVPTAQAVGALARGHQAVIVGDPKQLPPTRFFTKSSSESEDEDQALQDMESILDDCLALGMPERHLSWHYRSRHESLIAFSNAHYYENKLLTFPSPDEPVSSVTWRPVEGFYDRGRTKQNRVEGEAVVAEVVRRIKDSVLRERSIGVVTFSSIQQTLIEDMLEEACKQEAELDMLLAQLPEPIFIKNLENVQGDERDVILFSVGYGPDASGKVSLNFGPLNRDGGWRRLNVAVSRARHEMIVFSTLRSHHLQASRTSAQGVLGLKAFLDYAEKGKQVLPASQAAGYIPIVSHLHRSLASELKALGYETDLHVGTSGYRVDIGVLDPEHRGQYLMGILLDGPMYENAETARDRDILREQVLRQLGWNLLRVWSPDWWENRHSVVRRMVEAIEHVKDYKPQIQPVTRSASEELSQLEQIAAPSGKYEGLAEANPVGIDQSSKSAPGSLYKQCILDPVPFGVEQFYLPSYTDLILGQIKKVIQEEGPISRSLLTKRILQAWGIARLGAKLDQRFSDLFTRLGLQTTEMEGIIYFWPEETRPHQYGMFRISAEESQRRAAEDIPPEEVAAAVKAVLDSQISLPPEELVKQVVKILGYARSGTALEKVVKFGIQRAIELGYVLVDENQRIVIK</sequence>
<dbReference type="InterPro" id="IPR041679">
    <property type="entry name" value="DNA2/NAM7-like_C"/>
</dbReference>
<reference evidence="5" key="2">
    <citation type="journal article" date="2021" name="J Anim Sci Technol">
        <title>Complete genome sequence of Paenibacillus konkukensis sp. nov. SK3146 as a potential probiotic strain.</title>
        <authorList>
            <person name="Jung H.I."/>
            <person name="Park S."/>
            <person name="Niu K.M."/>
            <person name="Lee S.W."/>
            <person name="Kothari D."/>
            <person name="Yi K.J."/>
            <person name="Kim S.K."/>
        </authorList>
    </citation>
    <scope>NUCLEOTIDE SEQUENCE</scope>
    <source>
        <strain evidence="5">SK3146</strain>
    </source>
</reference>
<dbReference type="SUPFAM" id="SSF52980">
    <property type="entry name" value="Restriction endonuclease-like"/>
    <property type="match status" value="1"/>
</dbReference>
<dbReference type="InterPro" id="IPR041677">
    <property type="entry name" value="DNA2/NAM7_AAA_11"/>
</dbReference>
<evidence type="ECO:0000259" key="3">
    <source>
        <dbReference type="Pfam" id="PF13087"/>
    </source>
</evidence>
<accession>A0ABY4RSI0</accession>
<reference evidence="5" key="1">
    <citation type="submission" date="2018-02" db="EMBL/GenBank/DDBJ databases">
        <authorList>
            <person name="Kim S.-K."/>
            <person name="Jung H.-I."/>
            <person name="Lee S.-W."/>
        </authorList>
    </citation>
    <scope>NUCLEOTIDE SEQUENCE</scope>
    <source>
        <strain evidence="5">SK3146</strain>
    </source>
</reference>
<proteinExistence type="predicted"/>
<evidence type="ECO:0000313" key="5">
    <source>
        <dbReference type="EMBL" id="UQZ85407.1"/>
    </source>
</evidence>
<evidence type="ECO:0000259" key="2">
    <source>
        <dbReference type="Pfam" id="PF13086"/>
    </source>
</evidence>
<dbReference type="Pfam" id="PF18741">
    <property type="entry name" value="MTES_1575"/>
    <property type="match status" value="1"/>
</dbReference>
<dbReference type="Pfam" id="PF11784">
    <property type="entry name" value="DUF3320"/>
    <property type="match status" value="1"/>
</dbReference>
<dbReference type="InterPro" id="IPR011335">
    <property type="entry name" value="Restrct_endonuc-II-like"/>
</dbReference>
<dbReference type="PANTHER" id="PTHR10887:SF530">
    <property type="entry name" value="SUPERFAMILY I DNA HELICASES"/>
    <property type="match status" value="1"/>
</dbReference>
<feature type="domain" description="Restriction endonuclease type II-like" evidence="4">
    <location>
        <begin position="814"/>
        <end position="909"/>
    </location>
</feature>
<dbReference type="InterPro" id="IPR045055">
    <property type="entry name" value="DNA2/NAM7-like"/>
</dbReference>
<dbReference type="Gene3D" id="3.40.960.10">
    <property type="entry name" value="VSR Endonuclease"/>
    <property type="match status" value="1"/>
</dbReference>
<evidence type="ECO:0008006" key="7">
    <source>
        <dbReference type="Google" id="ProtNLM"/>
    </source>
</evidence>
<dbReference type="InterPro" id="IPR027417">
    <property type="entry name" value="P-loop_NTPase"/>
</dbReference>
<evidence type="ECO:0000313" key="6">
    <source>
        <dbReference type="Proteomes" id="UP001057134"/>
    </source>
</evidence>
<evidence type="ECO:0000259" key="4">
    <source>
        <dbReference type="Pfam" id="PF18741"/>
    </source>
</evidence>
<protein>
    <recommendedName>
        <fullName evidence="7">DNA helicase</fullName>
    </recommendedName>
</protein>
<dbReference type="InterPro" id="IPR021754">
    <property type="entry name" value="DUF3320"/>
</dbReference>
<evidence type="ECO:0000259" key="1">
    <source>
        <dbReference type="Pfam" id="PF11784"/>
    </source>
</evidence>
<feature type="domain" description="DNA2/NAM7 helicase-like C-terminal" evidence="3">
    <location>
        <begin position="570"/>
        <end position="763"/>
    </location>
</feature>
<dbReference type="RefSeq" id="WP_249861042.1">
    <property type="nucleotide sequence ID" value="NZ_CP027059.1"/>
</dbReference>
<organism evidence="5 6">
    <name type="scientific">Paenibacillus konkukensis</name>
    <dbReference type="NCBI Taxonomy" id="2020716"/>
    <lineage>
        <taxon>Bacteria</taxon>
        <taxon>Bacillati</taxon>
        <taxon>Bacillota</taxon>
        <taxon>Bacilli</taxon>
        <taxon>Bacillales</taxon>
        <taxon>Paenibacillaceae</taxon>
        <taxon>Paenibacillus</taxon>
    </lineage>
</organism>
<dbReference type="InterPro" id="IPR049468">
    <property type="entry name" value="Restrct_endonuc-II-like_dom"/>
</dbReference>
<dbReference type="Pfam" id="PF13087">
    <property type="entry name" value="AAA_12"/>
    <property type="match status" value="1"/>
</dbReference>